<comment type="caution">
    <text evidence="6">The sequence shown here is derived from an EMBL/GenBank/DDBJ whole genome shotgun (WGS) entry which is preliminary data.</text>
</comment>
<comment type="similarity">
    <text evidence="2">Belongs to the methyl-accepting chemotaxis (MCP) protein family.</text>
</comment>
<keyword evidence="4" id="KW-1133">Transmembrane helix</keyword>
<feature type="region of interest" description="Disordered" evidence="3">
    <location>
        <begin position="439"/>
        <end position="458"/>
    </location>
</feature>
<evidence type="ECO:0000259" key="5">
    <source>
        <dbReference type="PROSITE" id="PS50885"/>
    </source>
</evidence>
<feature type="region of interest" description="Disordered" evidence="3">
    <location>
        <begin position="1"/>
        <end position="26"/>
    </location>
</feature>
<dbReference type="GO" id="GO:0006935">
    <property type="term" value="P:chemotaxis"/>
    <property type="evidence" value="ECO:0007669"/>
    <property type="project" value="UniProtKB-KW"/>
</dbReference>
<dbReference type="GO" id="GO:0007165">
    <property type="term" value="P:signal transduction"/>
    <property type="evidence" value="ECO:0007669"/>
    <property type="project" value="InterPro"/>
</dbReference>
<feature type="non-terminal residue" evidence="6">
    <location>
        <position position="537"/>
    </location>
</feature>
<dbReference type="PANTHER" id="PTHR43531:SF11">
    <property type="entry name" value="METHYL-ACCEPTING CHEMOTAXIS PROTEIN 3"/>
    <property type="match status" value="1"/>
</dbReference>
<feature type="compositionally biased region" description="Basic and acidic residues" evidence="3">
    <location>
        <begin position="13"/>
        <end position="22"/>
    </location>
</feature>
<gene>
    <name evidence="6" type="ORF">ENH89_15795</name>
</gene>
<accession>A0A9C9NI36</accession>
<feature type="domain" description="HAMP" evidence="5">
    <location>
        <begin position="379"/>
        <end position="432"/>
    </location>
</feature>
<protein>
    <submittedName>
        <fullName evidence="6">Methyl-accepting chemotaxis protein</fullName>
    </submittedName>
</protein>
<dbReference type="CDD" id="cd06225">
    <property type="entry name" value="HAMP"/>
    <property type="match status" value="1"/>
</dbReference>
<dbReference type="InterPro" id="IPR029151">
    <property type="entry name" value="Sensor-like_sf"/>
</dbReference>
<evidence type="ECO:0000313" key="6">
    <source>
        <dbReference type="EMBL" id="HEU01754.1"/>
    </source>
</evidence>
<name>A0A9C9NI36_9HYPH</name>
<dbReference type="Gene3D" id="6.10.340.10">
    <property type="match status" value="1"/>
</dbReference>
<evidence type="ECO:0000256" key="2">
    <source>
        <dbReference type="ARBA" id="ARBA00029447"/>
    </source>
</evidence>
<keyword evidence="1" id="KW-0145">Chemotaxis</keyword>
<dbReference type="PROSITE" id="PS50885">
    <property type="entry name" value="HAMP"/>
    <property type="match status" value="2"/>
</dbReference>
<dbReference type="PANTHER" id="PTHR43531">
    <property type="entry name" value="PROTEIN ICFG"/>
    <property type="match status" value="1"/>
</dbReference>
<dbReference type="AlphaFoldDB" id="A0A9C9NI36"/>
<dbReference type="Proteomes" id="UP000885680">
    <property type="component" value="Unassembled WGS sequence"/>
</dbReference>
<dbReference type="SMART" id="SM00304">
    <property type="entry name" value="HAMP"/>
    <property type="match status" value="2"/>
</dbReference>
<dbReference type="SUPFAM" id="SSF158472">
    <property type="entry name" value="HAMP domain-like"/>
    <property type="match status" value="1"/>
</dbReference>
<keyword evidence="4" id="KW-0472">Membrane</keyword>
<dbReference type="InterPro" id="IPR003660">
    <property type="entry name" value="HAMP_dom"/>
</dbReference>
<feature type="compositionally biased region" description="Basic and acidic residues" evidence="3">
    <location>
        <begin position="439"/>
        <end position="452"/>
    </location>
</feature>
<dbReference type="InterPro" id="IPR051310">
    <property type="entry name" value="MCP_chemotaxis"/>
</dbReference>
<dbReference type="EMBL" id="DRGN01000224">
    <property type="protein sequence ID" value="HEU01754.1"/>
    <property type="molecule type" value="Genomic_DNA"/>
</dbReference>
<dbReference type="Pfam" id="PF00672">
    <property type="entry name" value="HAMP"/>
    <property type="match status" value="1"/>
</dbReference>
<dbReference type="Gene3D" id="3.30.450.20">
    <property type="entry name" value="PAS domain"/>
    <property type="match status" value="1"/>
</dbReference>
<dbReference type="Pfam" id="PF14827">
    <property type="entry name" value="dCache_3"/>
    <property type="match status" value="1"/>
</dbReference>
<feature type="transmembrane region" description="Helical" evidence="4">
    <location>
        <begin position="75"/>
        <end position="96"/>
    </location>
</feature>
<reference evidence="6" key="1">
    <citation type="journal article" date="2020" name="mSystems">
        <title>Genome- and Community-Level Interaction Insights into Carbon Utilization and Element Cycling Functions of Hydrothermarchaeota in Hydrothermal Sediment.</title>
        <authorList>
            <person name="Zhou Z."/>
            <person name="Liu Y."/>
            <person name="Xu W."/>
            <person name="Pan J."/>
            <person name="Luo Z.H."/>
            <person name="Li M."/>
        </authorList>
    </citation>
    <scope>NUCLEOTIDE SEQUENCE</scope>
    <source>
        <strain evidence="6">HyVt-347</strain>
    </source>
</reference>
<feature type="domain" description="HAMP" evidence="5">
    <location>
        <begin position="466"/>
        <end position="512"/>
    </location>
</feature>
<organism evidence="6 7">
    <name type="scientific">Aurantimonas coralicida</name>
    <dbReference type="NCBI Taxonomy" id="182270"/>
    <lineage>
        <taxon>Bacteria</taxon>
        <taxon>Pseudomonadati</taxon>
        <taxon>Pseudomonadota</taxon>
        <taxon>Alphaproteobacteria</taxon>
        <taxon>Hyphomicrobiales</taxon>
        <taxon>Aurantimonadaceae</taxon>
        <taxon>Aurantimonas</taxon>
    </lineage>
</organism>
<evidence type="ECO:0000256" key="4">
    <source>
        <dbReference type="SAM" id="Phobius"/>
    </source>
</evidence>
<evidence type="ECO:0000313" key="7">
    <source>
        <dbReference type="Proteomes" id="UP000885680"/>
    </source>
</evidence>
<dbReference type="GO" id="GO:0016020">
    <property type="term" value="C:membrane"/>
    <property type="evidence" value="ECO:0007669"/>
    <property type="project" value="InterPro"/>
</dbReference>
<feature type="transmembrane region" description="Helical" evidence="4">
    <location>
        <begin position="355"/>
        <end position="378"/>
    </location>
</feature>
<evidence type="ECO:0000256" key="1">
    <source>
        <dbReference type="ARBA" id="ARBA00022500"/>
    </source>
</evidence>
<sequence length="537" mass="57476">MVRPPHGFVRTPKTGDRSDLHRLSGGKSAAHQQRLQAAASLAPPLSGLTFRQSSPPYKGLLIKPWIVAMSLRSRLFVSVLFAAFVAALAVGIPLFLGADRLVEQAAERELGIMQRKLDRSITAEVDKALSLAALVARQPAVGQAVAFDDRQRLADIFVPGFDAMKTQYGVEQFQFHTPQGISFLRVHKPEKFGDDLSSFRFTVVEANANKTPVIGLERGRAGIGVRAVHPIEYNGRHVGTVEFGLGFGQEFISGLTDSADDEAELYIFPMDEVATFAAKDTADARSAATFQGEPLLDGATLARVRDGETVPTTSVIGGQPHVGVARPIKDFAGNVSGVAHLLTSQAALQAISSEISWTAAFAALLAMGLAIVVALFVGRRIGGAISGMADRMSQLAGGDLTTEIPALEQKDEIGRMANAVLAFKQAALEKQRVEAEAVTRREEAEAERRQNGERQQMTAQEQELVVGEIGSGLAKLSDGDLTYRIEQSFPAAYVKLKDDFNAAMDELSETMSTIAGTTGSIRSGTGEISQASDDLAR</sequence>
<dbReference type="SUPFAM" id="SSF103190">
    <property type="entry name" value="Sensory domain-like"/>
    <property type="match status" value="1"/>
</dbReference>
<dbReference type="InterPro" id="IPR029150">
    <property type="entry name" value="dCache_3"/>
</dbReference>
<evidence type="ECO:0000256" key="3">
    <source>
        <dbReference type="SAM" id="MobiDB-lite"/>
    </source>
</evidence>
<proteinExistence type="inferred from homology"/>
<feature type="region of interest" description="Disordered" evidence="3">
    <location>
        <begin position="518"/>
        <end position="537"/>
    </location>
</feature>
<keyword evidence="4" id="KW-0812">Transmembrane</keyword>